<dbReference type="RefSeq" id="WP_089282068.1">
    <property type="nucleotide sequence ID" value="NZ_FZOJ01000005.1"/>
</dbReference>
<dbReference type="SUPFAM" id="SSF81606">
    <property type="entry name" value="PP2C-like"/>
    <property type="match status" value="1"/>
</dbReference>
<keyword evidence="1" id="KW-0812">Transmembrane</keyword>
<dbReference type="SMART" id="SM00332">
    <property type="entry name" value="PP2Cc"/>
    <property type="match status" value="1"/>
</dbReference>
<proteinExistence type="predicted"/>
<dbReference type="EMBL" id="FZOJ01000005">
    <property type="protein sequence ID" value="SNS15172.1"/>
    <property type="molecule type" value="Genomic_DNA"/>
</dbReference>
<dbReference type="SMART" id="SM00331">
    <property type="entry name" value="PP2C_SIG"/>
    <property type="match status" value="1"/>
</dbReference>
<evidence type="ECO:0000313" key="3">
    <source>
        <dbReference type="EMBL" id="SNS15172.1"/>
    </source>
</evidence>
<keyword evidence="4" id="KW-1185">Reference proteome</keyword>
<feature type="domain" description="PPM-type phosphatase" evidence="2">
    <location>
        <begin position="44"/>
        <end position="282"/>
    </location>
</feature>
<name>A0A239C5K2_9FIRM</name>
<accession>A0A239C5K2</accession>
<dbReference type="Gene3D" id="3.60.40.10">
    <property type="entry name" value="PPM-type phosphatase domain"/>
    <property type="match status" value="1"/>
</dbReference>
<organism evidence="3 4">
    <name type="scientific">Anaerovirgula multivorans</name>
    <dbReference type="NCBI Taxonomy" id="312168"/>
    <lineage>
        <taxon>Bacteria</taxon>
        <taxon>Bacillati</taxon>
        <taxon>Bacillota</taxon>
        <taxon>Clostridia</taxon>
        <taxon>Peptostreptococcales</taxon>
        <taxon>Natronincolaceae</taxon>
        <taxon>Anaerovirgula</taxon>
    </lineage>
</organism>
<feature type="transmembrane region" description="Helical" evidence="1">
    <location>
        <begin position="12"/>
        <end position="30"/>
    </location>
</feature>
<protein>
    <submittedName>
        <fullName evidence="3">Serine/threonine protein phosphatase PrpC</fullName>
    </submittedName>
</protein>
<evidence type="ECO:0000256" key="1">
    <source>
        <dbReference type="SAM" id="Phobius"/>
    </source>
</evidence>
<dbReference type="AlphaFoldDB" id="A0A239C5K2"/>
<dbReference type="Pfam" id="PF13672">
    <property type="entry name" value="PP2C_2"/>
    <property type="match status" value="1"/>
</dbReference>
<dbReference type="InterPro" id="IPR036457">
    <property type="entry name" value="PPM-type-like_dom_sf"/>
</dbReference>
<sequence length="282" mass="31958">MRELMFENKYIVTFILISMIGLLLLIRNLMESKLRRGMYHNGLEIGAATFIGNRELQEDAMDIASFKKGTLTVLADGIGKRRAGQLSGRLVVKIFVDLFTANHSIDNINYFFKRAFNISNREILKSLEDHQGGASVVCGIIVDDLLHYALVGNTMIAVFRNNELIPLSEGHTVNILAQKGFYQGKISRQDALWALKEKRLFNYVGQDGFQDIEIYDVPVKLKHGDIILLMSDGIHSYLPWNQLEDVLKKDLTCDEMATTIIKKLKEASIAEKDNASIILMRY</sequence>
<dbReference type="Proteomes" id="UP000198304">
    <property type="component" value="Unassembled WGS sequence"/>
</dbReference>
<reference evidence="3 4" key="1">
    <citation type="submission" date="2017-06" db="EMBL/GenBank/DDBJ databases">
        <authorList>
            <person name="Kim H.J."/>
            <person name="Triplett B.A."/>
        </authorList>
    </citation>
    <scope>NUCLEOTIDE SEQUENCE [LARGE SCALE GENOMIC DNA]</scope>
    <source>
        <strain evidence="3 4">SCA</strain>
    </source>
</reference>
<keyword evidence="1" id="KW-0472">Membrane</keyword>
<evidence type="ECO:0000259" key="2">
    <source>
        <dbReference type="PROSITE" id="PS51746"/>
    </source>
</evidence>
<gene>
    <name evidence="3" type="ORF">SAMN05446037_10058</name>
</gene>
<dbReference type="InterPro" id="IPR001932">
    <property type="entry name" value="PPM-type_phosphatase-like_dom"/>
</dbReference>
<dbReference type="OrthoDB" id="9801841at2"/>
<dbReference type="PROSITE" id="PS51746">
    <property type="entry name" value="PPM_2"/>
    <property type="match status" value="1"/>
</dbReference>
<keyword evidence="1" id="KW-1133">Transmembrane helix</keyword>
<evidence type="ECO:0000313" key="4">
    <source>
        <dbReference type="Proteomes" id="UP000198304"/>
    </source>
</evidence>